<gene>
    <name evidence="2" type="ORF">DX130_23355</name>
</gene>
<evidence type="ECO:0000313" key="3">
    <source>
        <dbReference type="Proteomes" id="UP000261905"/>
    </source>
</evidence>
<dbReference type="PANTHER" id="PTHR10587">
    <property type="entry name" value="GLYCOSYL TRANSFERASE-RELATED"/>
    <property type="match status" value="1"/>
</dbReference>
<dbReference type="AlphaFoldDB" id="A0A371P0I8"/>
<dbReference type="InterPro" id="IPR011330">
    <property type="entry name" value="Glyco_hydro/deAcase_b/a-brl"/>
</dbReference>
<evidence type="ECO:0000313" key="2">
    <source>
        <dbReference type="EMBL" id="REK69452.1"/>
    </source>
</evidence>
<organism evidence="2 3">
    <name type="scientific">Paenibacillus paeoniae</name>
    <dbReference type="NCBI Taxonomy" id="2292705"/>
    <lineage>
        <taxon>Bacteria</taxon>
        <taxon>Bacillati</taxon>
        <taxon>Bacillota</taxon>
        <taxon>Bacilli</taxon>
        <taxon>Bacillales</taxon>
        <taxon>Paenibacillaceae</taxon>
        <taxon>Paenibacillus</taxon>
    </lineage>
</organism>
<dbReference type="PROSITE" id="PS51677">
    <property type="entry name" value="NODB"/>
    <property type="match status" value="1"/>
</dbReference>
<dbReference type="Pfam" id="PF01522">
    <property type="entry name" value="Polysacc_deac_1"/>
    <property type="match status" value="1"/>
</dbReference>
<name>A0A371P0I8_9BACL</name>
<dbReference type="EMBL" id="QUBQ01000007">
    <property type="protein sequence ID" value="REK69452.1"/>
    <property type="molecule type" value="Genomic_DNA"/>
</dbReference>
<dbReference type="GO" id="GO:0016810">
    <property type="term" value="F:hydrolase activity, acting on carbon-nitrogen (but not peptide) bonds"/>
    <property type="evidence" value="ECO:0007669"/>
    <property type="project" value="InterPro"/>
</dbReference>
<dbReference type="SUPFAM" id="SSF88713">
    <property type="entry name" value="Glycoside hydrolase/deacetylase"/>
    <property type="match status" value="1"/>
</dbReference>
<comment type="caution">
    <text evidence="2">The sequence shown here is derived from an EMBL/GenBank/DDBJ whole genome shotgun (WGS) entry which is preliminary data.</text>
</comment>
<reference evidence="2 3" key="1">
    <citation type="submission" date="2018-08" db="EMBL/GenBank/DDBJ databases">
        <title>Paenibacillus sp. M4BSY-1, whole genome shotgun sequence.</title>
        <authorList>
            <person name="Tuo L."/>
        </authorList>
    </citation>
    <scope>NUCLEOTIDE SEQUENCE [LARGE SCALE GENOMIC DNA]</scope>
    <source>
        <strain evidence="2 3">M4BSY-1</strain>
    </source>
</reference>
<dbReference type="RefSeq" id="WP_116049496.1">
    <property type="nucleotide sequence ID" value="NZ_QUBQ01000007.1"/>
</dbReference>
<dbReference type="CDD" id="cd10917">
    <property type="entry name" value="CE4_NodB_like_6s_7s"/>
    <property type="match status" value="1"/>
</dbReference>
<protein>
    <submittedName>
        <fullName evidence="2">Polysaccharide deacetylase family protein</fullName>
    </submittedName>
</protein>
<dbReference type="Proteomes" id="UP000261905">
    <property type="component" value="Unassembled WGS sequence"/>
</dbReference>
<evidence type="ECO:0000259" key="1">
    <source>
        <dbReference type="PROSITE" id="PS51677"/>
    </source>
</evidence>
<dbReference type="OrthoDB" id="9812065at2"/>
<feature type="domain" description="NodB homology" evidence="1">
    <location>
        <begin position="257"/>
        <end position="432"/>
    </location>
</feature>
<sequence length="435" mass="48959">MMSTEALQTIELLSLEVNHGRHELRLAIERNGQRNVVMLEVDEDTGQQVFPLAPKEEERARLSLYTSWDPYRQVQYSSVIKSKGQQSETHYFTCSKLYADLMEQIRKGDLPEQVAVDHNQQTMLIDREASLVSTNTYIKKITRFLTASLRLLVVTGVIYVSWIELEGRFLANQGEAVRDLHPPMTAAVDTIQEGTSSWPNDHFVQAQGEAGSGIVVTANLQAEPDSSAKPEEAGAQLVTPEIIELTVGEPYYSLPKGYVALTFDDGPSIYTKDIVDQLTKHEVLATFLFVGRNASKDAEAVAYAREQGMAVGNHSWDHSNLAPLKNDKMANNIIAANEKLELFIGQPISLFRPPYGSLNDRLSDTVEDLGMKMLMWNRDPEDWRTNEASDIMQYFKQTEASGGIYVLHEKKATLEALPDIIQFLKKQELKFTIFQ</sequence>
<dbReference type="GO" id="GO:0005975">
    <property type="term" value="P:carbohydrate metabolic process"/>
    <property type="evidence" value="ECO:0007669"/>
    <property type="project" value="InterPro"/>
</dbReference>
<dbReference type="InterPro" id="IPR050248">
    <property type="entry name" value="Polysacc_deacetylase_ArnD"/>
</dbReference>
<accession>A0A371P0I8</accession>
<dbReference type="Gene3D" id="3.20.20.370">
    <property type="entry name" value="Glycoside hydrolase/deacetylase"/>
    <property type="match status" value="1"/>
</dbReference>
<proteinExistence type="predicted"/>
<dbReference type="InterPro" id="IPR002509">
    <property type="entry name" value="NODB_dom"/>
</dbReference>
<keyword evidence="3" id="KW-1185">Reference proteome</keyword>